<keyword evidence="2" id="KW-1185">Reference proteome</keyword>
<evidence type="ECO:0000313" key="2">
    <source>
        <dbReference type="Proteomes" id="UP000291116"/>
    </source>
</evidence>
<dbReference type="OrthoDB" id="10670995at2759"/>
<gene>
    <name evidence="1" type="ORF">PSNMU_V1.4_AUG-EV-PASAV3_0020220</name>
</gene>
<dbReference type="AlphaFoldDB" id="A0A448YZT8"/>
<name>A0A448YZT8_9STRA</name>
<protein>
    <submittedName>
        <fullName evidence="1">Uncharacterized protein</fullName>
    </submittedName>
</protein>
<reference evidence="1 2" key="1">
    <citation type="submission" date="2019-01" db="EMBL/GenBank/DDBJ databases">
        <authorList>
            <person name="Ferrante I. M."/>
        </authorList>
    </citation>
    <scope>NUCLEOTIDE SEQUENCE [LARGE SCALE GENOMIC DNA]</scope>
    <source>
        <strain evidence="1 2">B856</strain>
    </source>
</reference>
<sequence>MGGYYVEAEEEEAKNIIDRSKTHMTFGIRCKEEKLQISIPSPSSSSGNSAITKTVVGLVPLVDDAIDKEAEEESFVFSFDDVKDDENVEPTNARTVSRLMNLLFHSEYGDDEESSPSWTLVEIGADPIFPLAVAEWMEAVGSEQKIVTNVIVKHSDEQRLRVLEHAHLFFNQRKPKSSSTLTFSTKPLTDDSNPWIETLQKGTNNKIVVLISNEKFATQLLDKMKENANPTANPAGDFVYRTIIPSTIMSREKLLLDGFQCQSVGFGDENGDDGLDFWEIVPIRQ</sequence>
<evidence type="ECO:0000313" key="1">
    <source>
        <dbReference type="EMBL" id="VEU35290.1"/>
    </source>
</evidence>
<dbReference type="Proteomes" id="UP000291116">
    <property type="component" value="Unassembled WGS sequence"/>
</dbReference>
<organism evidence="1 2">
    <name type="scientific">Pseudo-nitzschia multistriata</name>
    <dbReference type="NCBI Taxonomy" id="183589"/>
    <lineage>
        <taxon>Eukaryota</taxon>
        <taxon>Sar</taxon>
        <taxon>Stramenopiles</taxon>
        <taxon>Ochrophyta</taxon>
        <taxon>Bacillariophyta</taxon>
        <taxon>Bacillariophyceae</taxon>
        <taxon>Bacillariophycidae</taxon>
        <taxon>Bacillariales</taxon>
        <taxon>Bacillariaceae</taxon>
        <taxon>Pseudo-nitzschia</taxon>
    </lineage>
</organism>
<proteinExistence type="predicted"/>
<accession>A0A448YZT8</accession>
<dbReference type="EMBL" id="CAACVS010000055">
    <property type="protein sequence ID" value="VEU35290.1"/>
    <property type="molecule type" value="Genomic_DNA"/>
</dbReference>